<dbReference type="SUPFAM" id="SSF49265">
    <property type="entry name" value="Fibronectin type III"/>
    <property type="match status" value="1"/>
</dbReference>
<dbReference type="Gene3D" id="2.60.40.1120">
    <property type="entry name" value="Carboxypeptidase-like, regulatory domain"/>
    <property type="match status" value="1"/>
</dbReference>
<organism evidence="3 4">
    <name type="scientific">Spirosoma liriopis</name>
    <dbReference type="NCBI Taxonomy" id="2937440"/>
    <lineage>
        <taxon>Bacteria</taxon>
        <taxon>Pseudomonadati</taxon>
        <taxon>Bacteroidota</taxon>
        <taxon>Cytophagia</taxon>
        <taxon>Cytophagales</taxon>
        <taxon>Cytophagaceae</taxon>
        <taxon>Spirosoma</taxon>
    </lineage>
</organism>
<dbReference type="InterPro" id="IPR011042">
    <property type="entry name" value="6-blade_b-propeller_TolB-like"/>
</dbReference>
<dbReference type="InterPro" id="IPR013784">
    <property type="entry name" value="Carb-bd-like_fold"/>
</dbReference>
<dbReference type="EMBL" id="JALPRF010000011">
    <property type="protein sequence ID" value="MCK8495770.1"/>
    <property type="molecule type" value="Genomic_DNA"/>
</dbReference>
<dbReference type="Gene3D" id="2.120.10.30">
    <property type="entry name" value="TolB, C-terminal domain"/>
    <property type="match status" value="2"/>
</dbReference>
<evidence type="ECO:0000313" key="3">
    <source>
        <dbReference type="EMBL" id="MCK8495770.1"/>
    </source>
</evidence>
<keyword evidence="4" id="KW-1185">Reference proteome</keyword>
<dbReference type="InterPro" id="IPR036116">
    <property type="entry name" value="FN3_sf"/>
</dbReference>
<evidence type="ECO:0000256" key="1">
    <source>
        <dbReference type="ARBA" id="ARBA00009820"/>
    </source>
</evidence>
<protein>
    <submittedName>
        <fullName evidence="3">Carboxypeptidase regulatory-like domain-containing protein</fullName>
    </submittedName>
</protein>
<proteinExistence type="inferred from homology"/>
<dbReference type="Proteomes" id="UP001202180">
    <property type="component" value="Unassembled WGS sequence"/>
</dbReference>
<accession>A0ABT0HW76</accession>
<dbReference type="PROSITE" id="PS51257">
    <property type="entry name" value="PROKAR_LIPOPROTEIN"/>
    <property type="match status" value="1"/>
</dbReference>
<dbReference type="Pfam" id="PF07676">
    <property type="entry name" value="PD40"/>
    <property type="match status" value="1"/>
</dbReference>
<dbReference type="Pfam" id="PF13620">
    <property type="entry name" value="CarboxypepD_reg"/>
    <property type="match status" value="1"/>
</dbReference>
<feature type="domain" description="Fibronectin type-III" evidence="2">
    <location>
        <begin position="125"/>
        <end position="223"/>
    </location>
</feature>
<dbReference type="InterPro" id="IPR003961">
    <property type="entry name" value="FN3_dom"/>
</dbReference>
<evidence type="ECO:0000313" key="4">
    <source>
        <dbReference type="Proteomes" id="UP001202180"/>
    </source>
</evidence>
<dbReference type="SUPFAM" id="SSF82171">
    <property type="entry name" value="DPP6 N-terminal domain-like"/>
    <property type="match status" value="1"/>
</dbReference>
<dbReference type="RefSeq" id="WP_248480526.1">
    <property type="nucleotide sequence ID" value="NZ_JALPRF010000011.1"/>
</dbReference>
<sequence>MITRLLFPKSVYLVLTLLAGLAGLVGCNEDVYVDPVQLTTVRGRVVYSLDQQPVRNATVKLTPGSRVVSTDSSGAFRFDSVVVGNYTIQASKAGYGTQVATVAASVATAPVVTIQLTDDKSQNRPPTTPVLVAPALNSTAQSTTLTLKWTSTDPNRDTLIYNVLLYRAGSATPTSSYTGLTADSVIVSGLDYNTTYLWQVIVSDNVNTTNGPVWSFKTGSYPDYSYVFVRRMNGRFQIFGATTDGTASQLTREGSNWRPIVSPNRRQIAFISNTDTELQLYLMNMDGSNRQQVTSVPIAGLAAADLSFCWSPDGTQLLYPSNDRLYAVRTDGTGLRTVALASSGRIWAGCDWTPQGNRIAARTTGTSLYDNELSVFGSDGSSARTVYARRAARVGNPVFSVNGQQIVFSADSTDFQNEQGRQLDARLYRLNLTTGAVADLSQNQVSTSSQNLTGKTAGTNDLEPRFSPTGASLIFTNTDNTGIGQRNVYTADADGKNRKLLLSQAEMPYWR</sequence>
<comment type="caution">
    <text evidence="3">The sequence shown here is derived from an EMBL/GenBank/DDBJ whole genome shotgun (WGS) entry which is preliminary data.</text>
</comment>
<dbReference type="SUPFAM" id="SSF49452">
    <property type="entry name" value="Starch-binding domain-like"/>
    <property type="match status" value="1"/>
</dbReference>
<evidence type="ECO:0000259" key="2">
    <source>
        <dbReference type="PROSITE" id="PS50853"/>
    </source>
</evidence>
<reference evidence="3 4" key="1">
    <citation type="submission" date="2022-04" db="EMBL/GenBank/DDBJ databases">
        <title>Spirosoma sp. strain RP8 genome sequencing and assembly.</title>
        <authorList>
            <person name="Jung Y."/>
        </authorList>
    </citation>
    <scope>NUCLEOTIDE SEQUENCE [LARGE SCALE GENOMIC DNA]</scope>
    <source>
        <strain evidence="3 4">RP8</strain>
    </source>
</reference>
<dbReference type="InterPro" id="IPR011659">
    <property type="entry name" value="WD40"/>
</dbReference>
<comment type="similarity">
    <text evidence="1">Belongs to the TolB family.</text>
</comment>
<dbReference type="PROSITE" id="PS50853">
    <property type="entry name" value="FN3"/>
    <property type="match status" value="1"/>
</dbReference>
<dbReference type="PANTHER" id="PTHR36842:SF1">
    <property type="entry name" value="PROTEIN TOLB"/>
    <property type="match status" value="1"/>
</dbReference>
<gene>
    <name evidence="3" type="ORF">M0L20_28145</name>
</gene>
<dbReference type="PANTHER" id="PTHR36842">
    <property type="entry name" value="PROTEIN TOLB HOMOLOG"/>
    <property type="match status" value="1"/>
</dbReference>
<name>A0ABT0HW76_9BACT</name>